<sequence length="235" mass="27087">MEEIRRFDSAVEVEVEVKGEHEHEHEHEQDTSSRLDPPPLATANQEAPPPPPSPGPSRLLSLPRELQLSIWEFAVIEDRPLHINCPCDSSYGGWTDAYYADREAWENGDKHPPWQPPLTRVCRAIRADALPIFYQHNRFQAGYCYETDHEAVEDYLLRIGKQNRELLRHFYFFDGNCRHDVNRPRDLKLVARGKVVRGLSGRLQSTYTDDHCRHDVVFGGEEDGLEGIEKLFGES</sequence>
<protein>
    <recommendedName>
        <fullName evidence="2">2EXR domain-containing protein</fullName>
    </recommendedName>
</protein>
<reference evidence="3" key="1">
    <citation type="submission" date="2023-11" db="EMBL/GenBank/DDBJ databases">
        <authorList>
            <person name="Alioto T."/>
            <person name="Alioto T."/>
            <person name="Gomez Garrido J."/>
        </authorList>
    </citation>
    <scope>NUCLEOTIDE SEQUENCE</scope>
</reference>
<dbReference type="Pfam" id="PF20150">
    <property type="entry name" value="2EXR"/>
    <property type="match status" value="1"/>
</dbReference>
<evidence type="ECO:0000259" key="2">
    <source>
        <dbReference type="Pfam" id="PF20150"/>
    </source>
</evidence>
<organism evidence="3 4">
    <name type="scientific">Lecanosticta acicola</name>
    <dbReference type="NCBI Taxonomy" id="111012"/>
    <lineage>
        <taxon>Eukaryota</taxon>
        <taxon>Fungi</taxon>
        <taxon>Dikarya</taxon>
        <taxon>Ascomycota</taxon>
        <taxon>Pezizomycotina</taxon>
        <taxon>Dothideomycetes</taxon>
        <taxon>Dothideomycetidae</taxon>
        <taxon>Mycosphaerellales</taxon>
        <taxon>Mycosphaerellaceae</taxon>
        <taxon>Lecanosticta</taxon>
    </lineage>
</organism>
<keyword evidence="4" id="KW-1185">Reference proteome</keyword>
<feature type="compositionally biased region" description="Basic and acidic residues" evidence="1">
    <location>
        <begin position="1"/>
        <end position="33"/>
    </location>
</feature>
<evidence type="ECO:0000313" key="4">
    <source>
        <dbReference type="Proteomes" id="UP001296104"/>
    </source>
</evidence>
<dbReference type="EMBL" id="CAVMBE010000004">
    <property type="protein sequence ID" value="CAK3821496.1"/>
    <property type="molecule type" value="Genomic_DNA"/>
</dbReference>
<dbReference type="InterPro" id="IPR038883">
    <property type="entry name" value="AN11006-like"/>
</dbReference>
<evidence type="ECO:0000256" key="1">
    <source>
        <dbReference type="SAM" id="MobiDB-lite"/>
    </source>
</evidence>
<comment type="caution">
    <text evidence="3">The sequence shown here is derived from an EMBL/GenBank/DDBJ whole genome shotgun (WGS) entry which is preliminary data.</text>
</comment>
<evidence type="ECO:0000313" key="3">
    <source>
        <dbReference type="EMBL" id="CAK3821496.1"/>
    </source>
</evidence>
<feature type="region of interest" description="Disordered" evidence="1">
    <location>
        <begin position="1"/>
        <end position="59"/>
    </location>
</feature>
<proteinExistence type="predicted"/>
<accession>A0AAI8YSH9</accession>
<dbReference type="AlphaFoldDB" id="A0AAI8YSH9"/>
<feature type="domain" description="2EXR" evidence="2">
    <location>
        <begin position="61"/>
        <end position="136"/>
    </location>
</feature>
<dbReference type="InterPro" id="IPR045518">
    <property type="entry name" value="2EXR"/>
</dbReference>
<name>A0AAI8YSH9_9PEZI</name>
<gene>
    <name evidence="3" type="ORF">LECACI_7A001186</name>
</gene>
<dbReference type="PANTHER" id="PTHR42085:SF4">
    <property type="entry name" value="F-BOX DOMAIN-CONTAINING PROTEIN"/>
    <property type="match status" value="1"/>
</dbReference>
<dbReference type="Proteomes" id="UP001296104">
    <property type="component" value="Unassembled WGS sequence"/>
</dbReference>
<dbReference type="PANTHER" id="PTHR42085">
    <property type="entry name" value="F-BOX DOMAIN-CONTAINING PROTEIN"/>
    <property type="match status" value="1"/>
</dbReference>